<comment type="caution">
    <text evidence="1">The sequence shown here is derived from an EMBL/GenBank/DDBJ whole genome shotgun (WGS) entry which is preliminary data.</text>
</comment>
<proteinExistence type="predicted"/>
<evidence type="ECO:0000313" key="2">
    <source>
        <dbReference type="Proteomes" id="UP001139516"/>
    </source>
</evidence>
<protein>
    <submittedName>
        <fullName evidence="1">Uncharacterized protein</fullName>
    </submittedName>
</protein>
<dbReference type="RefSeq" id="WP_248667449.1">
    <property type="nucleotide sequence ID" value="NZ_JALPRX010000054.1"/>
</dbReference>
<gene>
    <name evidence="1" type="ORF">M0638_13080</name>
</gene>
<keyword evidence="2" id="KW-1185">Reference proteome</keyword>
<dbReference type="Proteomes" id="UP001139516">
    <property type="component" value="Unassembled WGS sequence"/>
</dbReference>
<evidence type="ECO:0000313" key="1">
    <source>
        <dbReference type="EMBL" id="MCK8785319.1"/>
    </source>
</evidence>
<dbReference type="EMBL" id="JALPRX010000054">
    <property type="protein sequence ID" value="MCK8785319.1"/>
    <property type="molecule type" value="Genomic_DNA"/>
</dbReference>
<sequence length="108" mass="11598">MPSPRPVRDYTLPAAPSLPLTGTAADANHLHHVLAQLGEARHALRRSADAGDLGGVLRAERRWESGAAELRRSLGLLGWGEGPSVTWLAEFRHNLDSAWHARPAAGTP</sequence>
<dbReference type="AlphaFoldDB" id="A0A9X1Y7B9"/>
<organism evidence="1 2">
    <name type="scientific">Roseomonas acroporae</name>
    <dbReference type="NCBI Taxonomy" id="2937791"/>
    <lineage>
        <taxon>Bacteria</taxon>
        <taxon>Pseudomonadati</taxon>
        <taxon>Pseudomonadota</taxon>
        <taxon>Alphaproteobacteria</taxon>
        <taxon>Acetobacterales</taxon>
        <taxon>Roseomonadaceae</taxon>
        <taxon>Roseomonas</taxon>
    </lineage>
</organism>
<name>A0A9X1Y7B9_9PROT</name>
<accession>A0A9X1Y7B9</accession>
<reference evidence="1" key="1">
    <citation type="submission" date="2022-04" db="EMBL/GenBank/DDBJ databases">
        <title>Roseomonas acroporae sp. nov., isolated from coral Acropora digitifera.</title>
        <authorList>
            <person name="Sun H."/>
        </authorList>
    </citation>
    <scope>NUCLEOTIDE SEQUENCE</scope>
    <source>
        <strain evidence="1">NAR14</strain>
    </source>
</reference>